<dbReference type="EMBL" id="CP043420">
    <property type="protein sequence ID" value="QEL12371.1"/>
    <property type="molecule type" value="Genomic_DNA"/>
</dbReference>
<dbReference type="KEGG" id="kuy:FY550_15320"/>
<reference evidence="1 2" key="1">
    <citation type="submission" date="2019-08" db="EMBL/GenBank/DDBJ databases">
        <title>Complete genome sequence of Kushneria sp. YCWA18, a halophilic phosphate-solubilizing bacterium isolated from Daqiao saltern in China.</title>
        <authorList>
            <person name="Du G.-X."/>
            <person name="Qu L.-Y."/>
        </authorList>
    </citation>
    <scope>NUCLEOTIDE SEQUENCE [LARGE SCALE GENOMIC DNA]</scope>
    <source>
        <strain evidence="1 2">YCWA18</strain>
    </source>
</reference>
<sequence length="150" mass="16627">MSLATFMPRLSRYTATLLSSFTDTPTERPQVAPAPRRTEALRYQAVRSGGHCLCLAEFSDPATPPLPLSLRDDLLDDASIASDAERFAVTWLAHYFGDDERAREHSTHLADVIDHRLAAGGFMTLYTSELSHLISSEHAGHQPSWGAYRL</sequence>
<dbReference type="STRING" id="657387.BH688_11495"/>
<evidence type="ECO:0000313" key="2">
    <source>
        <dbReference type="Proteomes" id="UP000322553"/>
    </source>
</evidence>
<dbReference type="Proteomes" id="UP000322553">
    <property type="component" value="Chromosome"/>
</dbReference>
<evidence type="ECO:0000313" key="1">
    <source>
        <dbReference type="EMBL" id="QEL12371.1"/>
    </source>
</evidence>
<protein>
    <submittedName>
        <fullName evidence="1">Uncharacterized protein</fullName>
    </submittedName>
</protein>
<keyword evidence="2" id="KW-1185">Reference proteome</keyword>
<dbReference type="OrthoDB" id="9959077at2"/>
<gene>
    <name evidence="1" type="ORF">FY550_15320</name>
</gene>
<organism evidence="1 2">
    <name type="scientific">Kushneria phosphatilytica</name>
    <dbReference type="NCBI Taxonomy" id="657387"/>
    <lineage>
        <taxon>Bacteria</taxon>
        <taxon>Pseudomonadati</taxon>
        <taxon>Pseudomonadota</taxon>
        <taxon>Gammaproteobacteria</taxon>
        <taxon>Oceanospirillales</taxon>
        <taxon>Halomonadaceae</taxon>
        <taxon>Kushneria</taxon>
    </lineage>
</organism>
<proteinExistence type="predicted"/>
<dbReference type="AlphaFoldDB" id="A0A1S1NMW6"/>
<accession>A0A1S1NMW6</accession>
<name>A0A1S1NMW6_9GAMM</name>
<dbReference type="RefSeq" id="WP_070979671.1">
    <property type="nucleotide sequence ID" value="NZ_CP043420.1"/>
</dbReference>